<keyword evidence="1" id="KW-0238">DNA-binding</keyword>
<organism evidence="3 4">
    <name type="scientific">Candidatus Dehalogenimonas loeffleri</name>
    <dbReference type="NCBI Taxonomy" id="3127115"/>
    <lineage>
        <taxon>Bacteria</taxon>
        <taxon>Bacillati</taxon>
        <taxon>Chloroflexota</taxon>
        <taxon>Dehalococcoidia</taxon>
        <taxon>Dehalococcoidales</taxon>
        <taxon>Dehalococcoidaceae</taxon>
        <taxon>Dehalogenimonas</taxon>
    </lineage>
</organism>
<dbReference type="Gene3D" id="1.10.260.40">
    <property type="entry name" value="lambda repressor-like DNA-binding domains"/>
    <property type="match status" value="1"/>
</dbReference>
<accession>A0ABZ2J4T1</accession>
<gene>
    <name evidence="3" type="ORF">V8247_02795</name>
</gene>
<dbReference type="Pfam" id="PF01381">
    <property type="entry name" value="HTH_3"/>
    <property type="match status" value="1"/>
</dbReference>
<name>A0ABZ2J4T1_9CHLR</name>
<dbReference type="RefSeq" id="WP_338738547.1">
    <property type="nucleotide sequence ID" value="NZ_CP146612.1"/>
</dbReference>
<dbReference type="EMBL" id="CP146612">
    <property type="protein sequence ID" value="WWX25913.1"/>
    <property type="molecule type" value="Genomic_DNA"/>
</dbReference>
<dbReference type="PROSITE" id="PS50943">
    <property type="entry name" value="HTH_CROC1"/>
    <property type="match status" value="1"/>
</dbReference>
<dbReference type="SMART" id="SM00530">
    <property type="entry name" value="HTH_XRE"/>
    <property type="match status" value="1"/>
</dbReference>
<evidence type="ECO:0000259" key="2">
    <source>
        <dbReference type="PROSITE" id="PS50943"/>
    </source>
</evidence>
<dbReference type="InterPro" id="IPR001387">
    <property type="entry name" value="Cro/C1-type_HTH"/>
</dbReference>
<protein>
    <submittedName>
        <fullName evidence="3">Helix-turn-helix transcriptional regulator</fullName>
    </submittedName>
</protein>
<evidence type="ECO:0000313" key="4">
    <source>
        <dbReference type="Proteomes" id="UP001375370"/>
    </source>
</evidence>
<sequence>MVRVIDSSVPDNVSPVEFGKMLRLRRQAIPLTLQELAERSGISTSHIGRIERGERFPSAKVLLKLACHLQYDENELFTLAGYLTSADSPNLHSDLAKPSRQLDPQVARVLAAETPEIQRAVISLLPALKTAARDINHH</sequence>
<dbReference type="InterPro" id="IPR010982">
    <property type="entry name" value="Lambda_DNA-bd_dom_sf"/>
</dbReference>
<dbReference type="CDD" id="cd00093">
    <property type="entry name" value="HTH_XRE"/>
    <property type="match status" value="1"/>
</dbReference>
<evidence type="ECO:0000256" key="1">
    <source>
        <dbReference type="ARBA" id="ARBA00023125"/>
    </source>
</evidence>
<dbReference type="PANTHER" id="PTHR46797:SF1">
    <property type="entry name" value="METHYLPHOSPHONATE SYNTHASE"/>
    <property type="match status" value="1"/>
</dbReference>
<proteinExistence type="predicted"/>
<keyword evidence="4" id="KW-1185">Reference proteome</keyword>
<evidence type="ECO:0000313" key="3">
    <source>
        <dbReference type="EMBL" id="WWX25913.1"/>
    </source>
</evidence>
<dbReference type="SUPFAM" id="SSF47413">
    <property type="entry name" value="lambda repressor-like DNA-binding domains"/>
    <property type="match status" value="1"/>
</dbReference>
<reference evidence="3 4" key="1">
    <citation type="submission" date="2024-03" db="EMBL/GenBank/DDBJ databases">
        <title>A Dehalogenimonas Isolated from Estuarine Sediments Dihaloeliminates Chlorinated Alkanes.</title>
        <authorList>
            <person name="Yang Y."/>
            <person name="Wang H."/>
        </authorList>
    </citation>
    <scope>NUCLEOTIDE SEQUENCE [LARGE SCALE GENOMIC DNA]</scope>
    <source>
        <strain evidence="3 4">W</strain>
    </source>
</reference>
<feature type="domain" description="HTH cro/C1-type" evidence="2">
    <location>
        <begin position="22"/>
        <end position="76"/>
    </location>
</feature>
<dbReference type="InterPro" id="IPR050807">
    <property type="entry name" value="TransReg_Diox_bact_type"/>
</dbReference>
<dbReference type="PANTHER" id="PTHR46797">
    <property type="entry name" value="HTH-TYPE TRANSCRIPTIONAL REGULATOR"/>
    <property type="match status" value="1"/>
</dbReference>
<dbReference type="Proteomes" id="UP001375370">
    <property type="component" value="Chromosome"/>
</dbReference>